<organism evidence="2 3">
    <name type="scientific">Haloplanus litoreus</name>
    <dbReference type="NCBI Taxonomy" id="767515"/>
    <lineage>
        <taxon>Archaea</taxon>
        <taxon>Methanobacteriati</taxon>
        <taxon>Methanobacteriota</taxon>
        <taxon>Stenosarchaea group</taxon>
        <taxon>Halobacteria</taxon>
        <taxon>Halobacteriales</taxon>
        <taxon>Haloferacaceae</taxon>
        <taxon>Haloplanus</taxon>
    </lineage>
</organism>
<accession>A0ABD5ZV93</accession>
<evidence type="ECO:0000313" key="3">
    <source>
        <dbReference type="Proteomes" id="UP001596434"/>
    </source>
</evidence>
<proteinExistence type="predicted"/>
<sequence>MDNRESKPKSQLLDALDATDAVEKNYHIRQALQLLMVPETEADRSSTEAVDHPTTTAEGIAEHTD</sequence>
<evidence type="ECO:0000256" key="1">
    <source>
        <dbReference type="SAM" id="MobiDB-lite"/>
    </source>
</evidence>
<gene>
    <name evidence="2" type="ORF">ACFQKE_02155</name>
</gene>
<dbReference type="RefSeq" id="WP_379702331.1">
    <property type="nucleotide sequence ID" value="NZ_JBHTAT010000001.1"/>
</dbReference>
<feature type="region of interest" description="Disordered" evidence="1">
    <location>
        <begin position="39"/>
        <end position="65"/>
    </location>
</feature>
<evidence type="ECO:0000313" key="2">
    <source>
        <dbReference type="EMBL" id="MFC7254122.1"/>
    </source>
</evidence>
<reference evidence="2 3" key="1">
    <citation type="journal article" date="2019" name="Int. J. Syst. Evol. Microbiol.">
        <title>The Global Catalogue of Microorganisms (GCM) 10K type strain sequencing project: providing services to taxonomists for standard genome sequencing and annotation.</title>
        <authorList>
            <consortium name="The Broad Institute Genomics Platform"/>
            <consortium name="The Broad Institute Genome Sequencing Center for Infectious Disease"/>
            <person name="Wu L."/>
            <person name="Ma J."/>
        </authorList>
    </citation>
    <scope>NUCLEOTIDE SEQUENCE [LARGE SCALE GENOMIC DNA]</scope>
    <source>
        <strain evidence="2 3">GX21</strain>
    </source>
</reference>
<dbReference type="AlphaFoldDB" id="A0ABD5ZV93"/>
<comment type="caution">
    <text evidence="2">The sequence shown here is derived from an EMBL/GenBank/DDBJ whole genome shotgun (WGS) entry which is preliminary data.</text>
</comment>
<protein>
    <submittedName>
        <fullName evidence="2">Uncharacterized protein</fullName>
    </submittedName>
</protein>
<name>A0ABD5ZV93_9EURY</name>
<dbReference type="EMBL" id="JBHTAT010000001">
    <property type="protein sequence ID" value="MFC7254122.1"/>
    <property type="molecule type" value="Genomic_DNA"/>
</dbReference>
<feature type="compositionally biased region" description="Basic and acidic residues" evidence="1">
    <location>
        <begin position="41"/>
        <end position="51"/>
    </location>
</feature>
<dbReference type="Proteomes" id="UP001596434">
    <property type="component" value="Unassembled WGS sequence"/>
</dbReference>
<keyword evidence="3" id="KW-1185">Reference proteome</keyword>
<dbReference type="GeneID" id="96952416"/>